<evidence type="ECO:0000313" key="2">
    <source>
        <dbReference type="EMBL" id="WKN37407.1"/>
    </source>
</evidence>
<dbReference type="AlphaFoldDB" id="A0AA49JIX9"/>
<feature type="domain" description="YdhG-like" evidence="1">
    <location>
        <begin position="17"/>
        <end position="110"/>
    </location>
</feature>
<dbReference type="EMBL" id="CP120682">
    <property type="protein sequence ID" value="WKN37407.1"/>
    <property type="molecule type" value="Genomic_DNA"/>
</dbReference>
<reference evidence="2" key="2">
    <citation type="journal article" date="2024" name="Antonie Van Leeuwenhoek">
        <title>Roseihalotalea indica gen. nov., sp. nov., a halophilic Bacteroidetes from mesopelagic Southwest Indian Ocean with higher carbohydrate metabolic potential.</title>
        <authorList>
            <person name="Chen B."/>
            <person name="Zhang M."/>
            <person name="Lin D."/>
            <person name="Ye J."/>
            <person name="Tang K."/>
        </authorList>
    </citation>
    <scope>NUCLEOTIDE SEQUENCE</scope>
    <source>
        <strain evidence="2">TK19036</strain>
    </source>
</reference>
<gene>
    <name evidence="2" type="ORF">K4G66_01625</name>
</gene>
<dbReference type="Pfam" id="PF08818">
    <property type="entry name" value="DUF1801"/>
    <property type="match status" value="1"/>
</dbReference>
<sequence length="119" mass="14081">MPHDLNHYYLSKEEPNKSCLLALRSIILEQDANITETQKWGMPCFCYKKKMFCYLWIDKKTDEPYILMVEGKHLDHPELEEGNRSRMKIFRVNPNEDLPMDTITLILNTALDLYRTGTL</sequence>
<dbReference type="InterPro" id="IPR014922">
    <property type="entry name" value="YdhG-like"/>
</dbReference>
<proteinExistence type="predicted"/>
<protein>
    <submittedName>
        <fullName evidence="2">DUF1801 domain-containing protein</fullName>
    </submittedName>
</protein>
<name>A0AA49JIX9_9BACT</name>
<organism evidence="2">
    <name type="scientific">Roseihalotalea indica</name>
    <dbReference type="NCBI Taxonomy" id="2867963"/>
    <lineage>
        <taxon>Bacteria</taxon>
        <taxon>Pseudomonadati</taxon>
        <taxon>Bacteroidota</taxon>
        <taxon>Cytophagia</taxon>
        <taxon>Cytophagales</taxon>
        <taxon>Catalimonadaceae</taxon>
        <taxon>Roseihalotalea</taxon>
    </lineage>
</organism>
<evidence type="ECO:0000259" key="1">
    <source>
        <dbReference type="Pfam" id="PF08818"/>
    </source>
</evidence>
<accession>A0AA49JIX9</accession>
<reference evidence="2" key="1">
    <citation type="journal article" date="2023" name="Comput. Struct. Biotechnol. J.">
        <title>Discovery of a novel marine Bacteroidetes with a rich repertoire of carbohydrate-active enzymes.</title>
        <authorList>
            <person name="Chen B."/>
            <person name="Liu G."/>
            <person name="Chen Q."/>
            <person name="Wang H."/>
            <person name="Liu L."/>
            <person name="Tang K."/>
        </authorList>
    </citation>
    <scope>NUCLEOTIDE SEQUENCE</scope>
    <source>
        <strain evidence="2">TK19036</strain>
    </source>
</reference>
<dbReference type="Gene3D" id="3.90.1150.200">
    <property type="match status" value="1"/>
</dbReference>
<dbReference type="SUPFAM" id="SSF159888">
    <property type="entry name" value="YdhG-like"/>
    <property type="match status" value="1"/>
</dbReference>